<dbReference type="AlphaFoldDB" id="A0A0F9GXA8"/>
<proteinExistence type="predicted"/>
<gene>
    <name evidence="1" type="ORF">LCGC14_1774150</name>
</gene>
<reference evidence="1" key="1">
    <citation type="journal article" date="2015" name="Nature">
        <title>Complex archaea that bridge the gap between prokaryotes and eukaryotes.</title>
        <authorList>
            <person name="Spang A."/>
            <person name="Saw J.H."/>
            <person name="Jorgensen S.L."/>
            <person name="Zaremba-Niedzwiedzka K."/>
            <person name="Martijn J."/>
            <person name="Lind A.E."/>
            <person name="van Eijk R."/>
            <person name="Schleper C."/>
            <person name="Guy L."/>
            <person name="Ettema T.J."/>
        </authorList>
    </citation>
    <scope>NUCLEOTIDE SEQUENCE</scope>
</reference>
<name>A0A0F9GXA8_9ZZZZ</name>
<protein>
    <submittedName>
        <fullName evidence="1">Uncharacterized protein</fullName>
    </submittedName>
</protein>
<comment type="caution">
    <text evidence="1">The sequence shown here is derived from an EMBL/GenBank/DDBJ whole genome shotgun (WGS) entry which is preliminary data.</text>
</comment>
<organism evidence="1">
    <name type="scientific">marine sediment metagenome</name>
    <dbReference type="NCBI Taxonomy" id="412755"/>
    <lineage>
        <taxon>unclassified sequences</taxon>
        <taxon>metagenomes</taxon>
        <taxon>ecological metagenomes</taxon>
    </lineage>
</organism>
<dbReference type="EMBL" id="LAZR01016674">
    <property type="protein sequence ID" value="KKM03465.1"/>
    <property type="molecule type" value="Genomic_DNA"/>
</dbReference>
<evidence type="ECO:0000313" key="1">
    <source>
        <dbReference type="EMBL" id="KKM03465.1"/>
    </source>
</evidence>
<sequence length="135" mass="15587">MNTQLLCTFCTEDTLEETIERIIRCYEVAFNSVYVLENADEEGALCCTYNIIATAEIREPTPPSTISLHRKKQTNTLYTINALNKLVAEQNDGVVDKTFQVDWNELRNMILVTQYGHLKKINTKILEIRKLDEEN</sequence>
<accession>A0A0F9GXA8</accession>